<dbReference type="PANTHER" id="PTHR31996:SF2">
    <property type="entry name" value="COILED-COIL DOMAIN-CONTAINING PROTEIN 115"/>
    <property type="match status" value="1"/>
</dbReference>
<evidence type="ECO:0000256" key="1">
    <source>
        <dbReference type="ARBA" id="ARBA00093634"/>
    </source>
</evidence>
<evidence type="ECO:0000313" key="4">
    <source>
        <dbReference type="Proteomes" id="UP000325081"/>
    </source>
</evidence>
<dbReference type="GO" id="GO:0051082">
    <property type="term" value="F:unfolded protein binding"/>
    <property type="evidence" value="ECO:0007669"/>
    <property type="project" value="TreeGrafter"/>
</dbReference>
<reference evidence="4" key="1">
    <citation type="journal article" date="2019" name="Curr. Biol.">
        <title>Genome Sequence of Striga asiatica Provides Insight into the Evolution of Plant Parasitism.</title>
        <authorList>
            <person name="Yoshida S."/>
            <person name="Kim S."/>
            <person name="Wafula E.K."/>
            <person name="Tanskanen J."/>
            <person name="Kim Y.M."/>
            <person name="Honaas L."/>
            <person name="Yang Z."/>
            <person name="Spallek T."/>
            <person name="Conn C.E."/>
            <person name="Ichihashi Y."/>
            <person name="Cheong K."/>
            <person name="Cui S."/>
            <person name="Der J.P."/>
            <person name="Gundlach H."/>
            <person name="Jiao Y."/>
            <person name="Hori C."/>
            <person name="Ishida J.K."/>
            <person name="Kasahara H."/>
            <person name="Kiba T."/>
            <person name="Kim M.S."/>
            <person name="Koo N."/>
            <person name="Laohavisit A."/>
            <person name="Lee Y.H."/>
            <person name="Lumba S."/>
            <person name="McCourt P."/>
            <person name="Mortimer J.C."/>
            <person name="Mutuku J.M."/>
            <person name="Nomura T."/>
            <person name="Sasaki-Sekimoto Y."/>
            <person name="Seto Y."/>
            <person name="Wang Y."/>
            <person name="Wakatake T."/>
            <person name="Sakakibara H."/>
            <person name="Demura T."/>
            <person name="Yamaguchi S."/>
            <person name="Yoneyama K."/>
            <person name="Manabe R.I."/>
            <person name="Nelson D.C."/>
            <person name="Schulman A.H."/>
            <person name="Timko M.P."/>
            <person name="dePamphilis C.W."/>
            <person name="Choi D."/>
            <person name="Shirasu K."/>
        </authorList>
    </citation>
    <scope>NUCLEOTIDE SEQUENCE [LARGE SCALE GENOMIC DNA]</scope>
    <source>
        <strain evidence="4">cv. UVA1</strain>
    </source>
</reference>
<accession>A0A5A7QWF9</accession>
<feature type="non-terminal residue" evidence="3">
    <location>
        <position position="1"/>
    </location>
</feature>
<dbReference type="EMBL" id="BKCP01008737">
    <property type="protein sequence ID" value="GER49703.1"/>
    <property type="molecule type" value="Genomic_DNA"/>
</dbReference>
<organism evidence="3 4">
    <name type="scientific">Striga asiatica</name>
    <name type="common">Asiatic witchweed</name>
    <name type="synonym">Buchnera asiatica</name>
    <dbReference type="NCBI Taxonomy" id="4170"/>
    <lineage>
        <taxon>Eukaryota</taxon>
        <taxon>Viridiplantae</taxon>
        <taxon>Streptophyta</taxon>
        <taxon>Embryophyta</taxon>
        <taxon>Tracheophyta</taxon>
        <taxon>Spermatophyta</taxon>
        <taxon>Magnoliopsida</taxon>
        <taxon>eudicotyledons</taxon>
        <taxon>Gunneridae</taxon>
        <taxon>Pentapetalae</taxon>
        <taxon>asterids</taxon>
        <taxon>lamiids</taxon>
        <taxon>Lamiales</taxon>
        <taxon>Orobanchaceae</taxon>
        <taxon>Buchnereae</taxon>
        <taxon>Striga</taxon>
    </lineage>
</organism>
<dbReference type="InterPro" id="IPR040357">
    <property type="entry name" value="Vma22/CCDC115"/>
</dbReference>
<gene>
    <name evidence="3" type="ORF">STAS_26965</name>
</gene>
<dbReference type="Proteomes" id="UP000325081">
    <property type="component" value="Unassembled WGS sequence"/>
</dbReference>
<evidence type="ECO:0000256" key="2">
    <source>
        <dbReference type="SAM" id="MobiDB-lite"/>
    </source>
</evidence>
<sequence>RLNIARRIQNCILFLQKNVQSSNNTIESTNELVESEQHILNFLDSMDTYLTPIGWLDLASSRQSMGALRVSSVLFDLKSHHASTTLQLSLPRPLLKDFSFATYEEAIQILKLHELHAFINELTSIIPGDRNMESPHFTLSKWASSDDPEKHSEEAKFEEDELLQNKSNESPREHNHDTPQSPSMPLFFHIISKFLLLKCFRPAMVQDFYQGCSSEVDQIFGKRTWQAQRERSKSLSMFGTLVSPKLRATQLSFETGIIRMLFVLIFHALNSTVQFMLWAFLAALEMLIEIANMRASLLCAYKQVLHDQKTEK</sequence>
<feature type="region of interest" description="Disordered" evidence="2">
    <location>
        <begin position="139"/>
        <end position="181"/>
    </location>
</feature>
<dbReference type="PANTHER" id="PTHR31996">
    <property type="entry name" value="COILED-COIL DOMAIN-CONTAINING PROTEIN 115"/>
    <property type="match status" value="1"/>
</dbReference>
<name>A0A5A7QWF9_STRAF</name>
<keyword evidence="4" id="KW-1185">Reference proteome</keyword>
<dbReference type="AlphaFoldDB" id="A0A5A7QWF9"/>
<proteinExistence type="predicted"/>
<comment type="caution">
    <text evidence="3">The sequence shown here is derived from an EMBL/GenBank/DDBJ whole genome shotgun (WGS) entry which is preliminary data.</text>
</comment>
<dbReference type="OrthoDB" id="408631at2759"/>
<evidence type="ECO:0000313" key="3">
    <source>
        <dbReference type="EMBL" id="GER49703.1"/>
    </source>
</evidence>
<protein>
    <recommendedName>
        <fullName evidence="1">Vacuolar ATPase assembly protein VMA22</fullName>
    </recommendedName>
</protein>
<dbReference type="GO" id="GO:0070072">
    <property type="term" value="P:vacuolar proton-transporting V-type ATPase complex assembly"/>
    <property type="evidence" value="ECO:0007669"/>
    <property type="project" value="InterPro"/>
</dbReference>